<evidence type="ECO:0000256" key="1">
    <source>
        <dbReference type="SAM" id="Phobius"/>
    </source>
</evidence>
<accession>A0ABR0KIG9</accession>
<proteinExistence type="predicted"/>
<sequence length="392" mass="42688">MNQWLASKKAYSLFYSAAYARTDDDDSASDFVPIPALEIPNADINLIMLLNCAEYTDPVSDAWFYAQTPLEDNSTHTDNTRYYADPPASIMACVVQHQVCSVEPRSCSPLMGLSQMKQYDLAAVGSGSDAVWTYFLKAVSNSGIDYMVGTLGSAALQAEANVSYAQQLFSAPLPDLQWHTEVVGWMQFTLANIQRLLYQFANGPSDPSLASVVVKPPHRAAFDVCHAQKVKDANYYCFSVAGLALTLAVGLFIIVINLCLSRIVGWVQRWTGKGVYKYRQWAEDDVLQIQRLAYQNLGVGNWHGHEDAVPTTDAEEIVGRPVRSRTASTSMEGIKGNVASVTTDLVGTGDALVNGYGRAAGYGSGTGYGVGAYGSGSRCEEDPFLSVHHRRD</sequence>
<organism evidence="2 3">
    <name type="scientific">Lithohypha guttulata</name>
    <dbReference type="NCBI Taxonomy" id="1690604"/>
    <lineage>
        <taxon>Eukaryota</taxon>
        <taxon>Fungi</taxon>
        <taxon>Dikarya</taxon>
        <taxon>Ascomycota</taxon>
        <taxon>Pezizomycotina</taxon>
        <taxon>Eurotiomycetes</taxon>
        <taxon>Chaetothyriomycetidae</taxon>
        <taxon>Chaetothyriales</taxon>
        <taxon>Trichomeriaceae</taxon>
        <taxon>Lithohypha</taxon>
    </lineage>
</organism>
<keyword evidence="1" id="KW-1133">Transmembrane helix</keyword>
<dbReference type="EMBL" id="JAVRRG010000017">
    <property type="protein sequence ID" value="KAK5097622.1"/>
    <property type="molecule type" value="Genomic_DNA"/>
</dbReference>
<keyword evidence="1" id="KW-0812">Transmembrane</keyword>
<name>A0ABR0KIG9_9EURO</name>
<gene>
    <name evidence="2" type="ORF">LTR24_002088</name>
</gene>
<protein>
    <submittedName>
        <fullName evidence="2">Uncharacterized protein</fullName>
    </submittedName>
</protein>
<comment type="caution">
    <text evidence="2">The sequence shown here is derived from an EMBL/GenBank/DDBJ whole genome shotgun (WGS) entry which is preliminary data.</text>
</comment>
<evidence type="ECO:0000313" key="3">
    <source>
        <dbReference type="Proteomes" id="UP001345013"/>
    </source>
</evidence>
<evidence type="ECO:0000313" key="2">
    <source>
        <dbReference type="EMBL" id="KAK5097622.1"/>
    </source>
</evidence>
<keyword evidence="1" id="KW-0472">Membrane</keyword>
<feature type="transmembrane region" description="Helical" evidence="1">
    <location>
        <begin position="233"/>
        <end position="260"/>
    </location>
</feature>
<keyword evidence="3" id="KW-1185">Reference proteome</keyword>
<dbReference type="Proteomes" id="UP001345013">
    <property type="component" value="Unassembled WGS sequence"/>
</dbReference>
<reference evidence="2 3" key="1">
    <citation type="submission" date="2023-08" db="EMBL/GenBank/DDBJ databases">
        <title>Black Yeasts Isolated from many extreme environments.</title>
        <authorList>
            <person name="Coleine C."/>
            <person name="Stajich J.E."/>
            <person name="Selbmann L."/>
        </authorList>
    </citation>
    <scope>NUCLEOTIDE SEQUENCE [LARGE SCALE GENOMIC DNA]</scope>
    <source>
        <strain evidence="2 3">CCFEE 5885</strain>
    </source>
</reference>